<dbReference type="Gene3D" id="3.40.309.10">
    <property type="entry name" value="Aldehyde Dehydrogenase, Chain A, domain 2"/>
    <property type="match status" value="1"/>
</dbReference>
<dbReference type="STRING" id="1742359.GCA_001439625_00717"/>
<name>A0A5B8Z4E1_CYTDA</name>
<accession>A0A5B8Z4E1</accession>
<dbReference type="PANTHER" id="PTHR43353">
    <property type="entry name" value="SUCCINATE-SEMIALDEHYDE DEHYDROGENASE, MITOCHONDRIAL"/>
    <property type="match status" value="1"/>
</dbReference>
<dbReference type="InterPro" id="IPR015590">
    <property type="entry name" value="Aldehyde_DH_dom"/>
</dbReference>
<comment type="similarity">
    <text evidence="1 3">Belongs to the aldehyde dehydrogenase family.</text>
</comment>
<dbReference type="KEGG" id="bda:FSZ17_11375"/>
<dbReference type="AlphaFoldDB" id="A0A5B8Z4E1"/>
<dbReference type="InterPro" id="IPR016160">
    <property type="entry name" value="Ald_DH_CS_CYS"/>
</dbReference>
<dbReference type="FunFam" id="3.40.605.10:FF:000005">
    <property type="entry name" value="Succinate-semialdehyde dehydrogenase I"/>
    <property type="match status" value="1"/>
</dbReference>
<dbReference type="InterPro" id="IPR012394">
    <property type="entry name" value="Aldehyde_DH_NAD(P)"/>
</dbReference>
<organism evidence="6 7">
    <name type="scientific">Cytobacillus dafuensis</name>
    <name type="common">Bacillus dafuensis</name>
    <dbReference type="NCBI Taxonomy" id="1742359"/>
    <lineage>
        <taxon>Bacteria</taxon>
        <taxon>Bacillati</taxon>
        <taxon>Bacillota</taxon>
        <taxon>Bacilli</taxon>
        <taxon>Bacillales</taxon>
        <taxon>Bacillaceae</taxon>
        <taxon>Cytobacillus</taxon>
    </lineage>
</organism>
<dbReference type="GO" id="GO:0004777">
    <property type="term" value="F:succinate-semialdehyde dehydrogenase (NAD+) activity"/>
    <property type="evidence" value="ECO:0007669"/>
    <property type="project" value="TreeGrafter"/>
</dbReference>
<dbReference type="SUPFAM" id="SSF53720">
    <property type="entry name" value="ALDH-like"/>
    <property type="match status" value="1"/>
</dbReference>
<sequence>MLITEQKEKGIYINGKWRDAIDGKTRTVLNPATLDILTEVTYGGKHEAMDSIAAAQAAFPSWAKKTARERSAFLYKGFEKMIEKKEELAKILTSEQGKPLSEARAEIESAASYLLWYAEEGNRIYGEIIPSSKANKRLLVVPQPIGVIAAITPWNFPASMVTRKLAPALAAGCTVILKPASQTPLTAIAIVKIFEEIGLPEGVLNLVTGNAKEIADTLTEDPNVRLITFTGSTEVGRELMKKSSQHIKKLSLELGGHAPIVVMDDADLDLAVNLTLASKFRNSGQTCICSNRIYVQNKIAMEFVKRLTEKVKEMKIGNGVDNDTNMGPLIDQDALEKVKDHVEDALKSGATIVVGGREWNGPIQGYFYQPTILTDVTNQMKVMNEETFGPVLPIQYFENDDEVIEQANHIQYGLAAYVMTESTNRAFKMMEALEYGIIGINDVFPGTAEAPFGGMKESGFGKEGGREGIKEFVEMKYVSIGIS</sequence>
<dbReference type="InterPro" id="IPR016162">
    <property type="entry name" value="Ald_DH_N"/>
</dbReference>
<dbReference type="Pfam" id="PF00171">
    <property type="entry name" value="Aldedh"/>
    <property type="match status" value="1"/>
</dbReference>
<dbReference type="RefSeq" id="WP_146846442.1">
    <property type="nucleotide sequence ID" value="NZ_CP042593.1"/>
</dbReference>
<dbReference type="PROSITE" id="PS00070">
    <property type="entry name" value="ALDEHYDE_DEHYDR_CYS"/>
    <property type="match status" value="1"/>
</dbReference>
<feature type="active site" evidence="4">
    <location>
        <position position="253"/>
    </location>
</feature>
<keyword evidence="2 3" id="KW-0560">Oxidoreductase</keyword>
<dbReference type="OrthoDB" id="9762913at2"/>
<proteinExistence type="inferred from homology"/>
<protein>
    <recommendedName>
        <fullName evidence="3">Aldehyde dehydrogenase</fullName>
    </recommendedName>
</protein>
<dbReference type="FunFam" id="3.40.309.10:FF:000004">
    <property type="entry name" value="Succinate-semialdehyde dehydrogenase I"/>
    <property type="match status" value="1"/>
</dbReference>
<dbReference type="GO" id="GO:0009450">
    <property type="term" value="P:gamma-aminobutyric acid catabolic process"/>
    <property type="evidence" value="ECO:0007669"/>
    <property type="project" value="TreeGrafter"/>
</dbReference>
<keyword evidence="7" id="KW-1185">Reference proteome</keyword>
<evidence type="ECO:0000313" key="7">
    <source>
        <dbReference type="Proteomes" id="UP000321555"/>
    </source>
</evidence>
<dbReference type="InterPro" id="IPR050740">
    <property type="entry name" value="Aldehyde_DH_Superfamily"/>
</dbReference>
<dbReference type="Proteomes" id="UP000321555">
    <property type="component" value="Chromosome"/>
</dbReference>
<dbReference type="InterPro" id="IPR016161">
    <property type="entry name" value="Ald_DH/histidinol_DH"/>
</dbReference>
<evidence type="ECO:0000256" key="3">
    <source>
        <dbReference type="PIRNR" id="PIRNR036492"/>
    </source>
</evidence>
<dbReference type="EMBL" id="CP042593">
    <property type="protein sequence ID" value="QED47801.1"/>
    <property type="molecule type" value="Genomic_DNA"/>
</dbReference>
<dbReference type="CDD" id="cd07103">
    <property type="entry name" value="ALDH_F5_SSADH_GabD"/>
    <property type="match status" value="1"/>
</dbReference>
<feature type="domain" description="Aldehyde dehydrogenase" evidence="5">
    <location>
        <begin position="17"/>
        <end position="478"/>
    </location>
</feature>
<evidence type="ECO:0000259" key="5">
    <source>
        <dbReference type="Pfam" id="PF00171"/>
    </source>
</evidence>
<gene>
    <name evidence="6" type="ORF">FSZ17_11375</name>
</gene>
<evidence type="ECO:0000256" key="1">
    <source>
        <dbReference type="ARBA" id="ARBA00009986"/>
    </source>
</evidence>
<evidence type="ECO:0000256" key="2">
    <source>
        <dbReference type="ARBA" id="ARBA00023002"/>
    </source>
</evidence>
<feature type="active site" evidence="4">
    <location>
        <position position="287"/>
    </location>
</feature>
<dbReference type="GO" id="GO:0006081">
    <property type="term" value="P:aldehyde metabolic process"/>
    <property type="evidence" value="ECO:0007669"/>
    <property type="project" value="InterPro"/>
</dbReference>
<evidence type="ECO:0000256" key="4">
    <source>
        <dbReference type="PIRSR" id="PIRSR036492-1"/>
    </source>
</evidence>
<reference evidence="7" key="1">
    <citation type="submission" date="2019-08" db="EMBL/GenBank/DDBJ databases">
        <authorList>
            <person name="Zheng X."/>
        </authorList>
    </citation>
    <scope>NUCLEOTIDE SEQUENCE [LARGE SCALE GENOMIC DNA]</scope>
    <source>
        <strain evidence="7">FJAT-25496</strain>
    </source>
</reference>
<evidence type="ECO:0000313" key="6">
    <source>
        <dbReference type="EMBL" id="QED47801.1"/>
    </source>
</evidence>
<dbReference type="PIRSF" id="PIRSF036492">
    <property type="entry name" value="ALDH"/>
    <property type="match status" value="1"/>
</dbReference>
<dbReference type="Gene3D" id="3.40.605.10">
    <property type="entry name" value="Aldehyde Dehydrogenase, Chain A, domain 1"/>
    <property type="match status" value="1"/>
</dbReference>
<dbReference type="InterPro" id="IPR016163">
    <property type="entry name" value="Ald_DH_C"/>
</dbReference>
<dbReference type="PANTHER" id="PTHR43353:SF5">
    <property type="entry name" value="SUCCINATE-SEMIALDEHYDE DEHYDROGENASE, MITOCHONDRIAL"/>
    <property type="match status" value="1"/>
</dbReference>